<dbReference type="InterPro" id="IPR020904">
    <property type="entry name" value="Sc_DH/Rdtase_CS"/>
</dbReference>
<evidence type="ECO:0000256" key="1">
    <source>
        <dbReference type="ARBA" id="ARBA00006484"/>
    </source>
</evidence>
<dbReference type="InterPro" id="IPR002347">
    <property type="entry name" value="SDR_fam"/>
</dbReference>
<dbReference type="PANTHER" id="PTHR44229">
    <property type="entry name" value="15-HYDROXYPROSTAGLANDIN DEHYDROGENASE [NAD(+)]"/>
    <property type="match status" value="1"/>
</dbReference>
<gene>
    <name evidence="4" type="ORF">PT974_01719</name>
</gene>
<comment type="caution">
    <text evidence="4">The sequence shown here is derived from an EMBL/GenBank/DDBJ whole genome shotgun (WGS) entry which is preliminary data.</text>
</comment>
<dbReference type="PANTHER" id="PTHR44229:SF4">
    <property type="entry name" value="15-HYDROXYPROSTAGLANDIN DEHYDROGENASE [NAD(+)]"/>
    <property type="match status" value="1"/>
</dbReference>
<dbReference type="Proteomes" id="UP001338125">
    <property type="component" value="Unassembled WGS sequence"/>
</dbReference>
<evidence type="ECO:0000256" key="2">
    <source>
        <dbReference type="ARBA" id="ARBA00022857"/>
    </source>
</evidence>
<reference evidence="4 5" key="1">
    <citation type="submission" date="2024-01" db="EMBL/GenBank/DDBJ databases">
        <title>Complete genome of Cladobotryum mycophilum ATHUM6906.</title>
        <authorList>
            <person name="Christinaki A.C."/>
            <person name="Myridakis A.I."/>
            <person name="Kouvelis V.N."/>
        </authorList>
    </citation>
    <scope>NUCLEOTIDE SEQUENCE [LARGE SCALE GENOMIC DNA]</scope>
    <source>
        <strain evidence="4 5">ATHUM6906</strain>
    </source>
</reference>
<keyword evidence="5" id="KW-1185">Reference proteome</keyword>
<organism evidence="4 5">
    <name type="scientific">Cladobotryum mycophilum</name>
    <dbReference type="NCBI Taxonomy" id="491253"/>
    <lineage>
        <taxon>Eukaryota</taxon>
        <taxon>Fungi</taxon>
        <taxon>Dikarya</taxon>
        <taxon>Ascomycota</taxon>
        <taxon>Pezizomycotina</taxon>
        <taxon>Sordariomycetes</taxon>
        <taxon>Hypocreomycetidae</taxon>
        <taxon>Hypocreales</taxon>
        <taxon>Hypocreaceae</taxon>
        <taxon>Cladobotryum</taxon>
    </lineage>
</organism>
<dbReference type="EMBL" id="JAVFKD010000002">
    <property type="protein sequence ID" value="KAK5996385.1"/>
    <property type="molecule type" value="Genomic_DNA"/>
</dbReference>
<dbReference type="Gene3D" id="3.40.50.720">
    <property type="entry name" value="NAD(P)-binding Rossmann-like Domain"/>
    <property type="match status" value="1"/>
</dbReference>
<dbReference type="PROSITE" id="PS00061">
    <property type="entry name" value="ADH_SHORT"/>
    <property type="match status" value="1"/>
</dbReference>
<name>A0ABR0SW19_9HYPO</name>
<evidence type="ECO:0000256" key="3">
    <source>
        <dbReference type="ARBA" id="ARBA00023002"/>
    </source>
</evidence>
<dbReference type="SUPFAM" id="SSF51735">
    <property type="entry name" value="NAD(P)-binding Rossmann-fold domains"/>
    <property type="match status" value="1"/>
</dbReference>
<dbReference type="InterPro" id="IPR036291">
    <property type="entry name" value="NAD(P)-bd_dom_sf"/>
</dbReference>
<protein>
    <submittedName>
        <fullName evidence="4">5'-hydroxyaverantin dehydrogenase</fullName>
    </submittedName>
</protein>
<evidence type="ECO:0000313" key="4">
    <source>
        <dbReference type="EMBL" id="KAK5996385.1"/>
    </source>
</evidence>
<accession>A0ABR0SW19</accession>
<keyword evidence="3" id="KW-0560">Oxidoreductase</keyword>
<comment type="similarity">
    <text evidence="1">Belongs to the short-chain dehydrogenases/reductases (SDR) family.</text>
</comment>
<dbReference type="Pfam" id="PF00106">
    <property type="entry name" value="adh_short"/>
    <property type="match status" value="1"/>
</dbReference>
<dbReference type="PRINTS" id="PR00081">
    <property type="entry name" value="GDHRDH"/>
</dbReference>
<evidence type="ECO:0000313" key="5">
    <source>
        <dbReference type="Proteomes" id="UP001338125"/>
    </source>
</evidence>
<sequence length="303" mass="33041">MVTTVYDGSYKLEKDAGFDPSNIKGKSVLITGGGSGMGEAMARAFVNAGAFVTIGDWNEENGQRVASDLGSNNAAFVKVDVGSWDDQLQLFKTALAKSPSRSLDIVIANAGHSGRDPIYWDDSEVDGEPIEPDLRIVKSCLIGCMYTTKLGLHYLARQPDDGNHDRCLILMSSIAGYCDQPGTPMYCASKNGIRGFMGSLRRTVHKNNMRINLLAPWYVRTPAIPQDNQDRLSSKGVVWAEPTNAAAATLHIASDSKLNGRCLAIVPKDTDLRGYMDMEKDDYSSEDIAAEWQRIMIAASHRA</sequence>
<proteinExistence type="inferred from homology"/>
<keyword evidence="2" id="KW-0521">NADP</keyword>